<proteinExistence type="predicted"/>
<keyword evidence="3" id="KW-1185">Reference proteome</keyword>
<gene>
    <name evidence="2" type="ORF">MXD59_05025</name>
</gene>
<comment type="caution">
    <text evidence="2">The sequence shown here is derived from an EMBL/GenBank/DDBJ whole genome shotgun (WGS) entry which is preliminary data.</text>
</comment>
<reference evidence="2 3" key="1">
    <citation type="submission" date="2022-04" db="EMBL/GenBank/DDBJ databases">
        <title>Genome diversity in the genus Frankia.</title>
        <authorList>
            <person name="Carlos-Shanley C."/>
            <person name="Hahn D."/>
        </authorList>
    </citation>
    <scope>NUCLEOTIDE SEQUENCE [LARGE SCALE GENOMIC DNA]</scope>
    <source>
        <strain evidence="2 3">Ag45/Mut15</strain>
    </source>
</reference>
<feature type="transmembrane region" description="Helical" evidence="1">
    <location>
        <begin position="66"/>
        <end position="84"/>
    </location>
</feature>
<keyword evidence="1" id="KW-0812">Transmembrane</keyword>
<feature type="transmembrane region" description="Helical" evidence="1">
    <location>
        <begin position="12"/>
        <end position="32"/>
    </location>
</feature>
<evidence type="ECO:0008006" key="4">
    <source>
        <dbReference type="Google" id="ProtNLM"/>
    </source>
</evidence>
<feature type="transmembrane region" description="Helical" evidence="1">
    <location>
        <begin position="38"/>
        <end position="54"/>
    </location>
</feature>
<sequence>MNWAATPAGRGVRAGSVAAIAVALAVGAHWAACGVAPSVPVVLLGVVLAGRICWGASAARLSWPRLTGLVLAVQTGLHIAFAVTTTTGSPHPASTTGTSATHLAAMTHEAARVDLLPGGPAMIAAHLLAAIGLAWWLAVGERLLWRAARGAVTVARRAAGRLRRRGLCVPPAAVGPLPRRPVHTRTCRPVLLHHIVVRRGPPVRAAV</sequence>
<name>A0ABT0JUC4_9ACTN</name>
<organism evidence="2 3">
    <name type="scientific">Frankia umida</name>
    <dbReference type="NCBI Taxonomy" id="573489"/>
    <lineage>
        <taxon>Bacteria</taxon>
        <taxon>Bacillati</taxon>
        <taxon>Actinomycetota</taxon>
        <taxon>Actinomycetes</taxon>
        <taxon>Frankiales</taxon>
        <taxon>Frankiaceae</taxon>
        <taxon>Frankia</taxon>
    </lineage>
</organism>
<accession>A0ABT0JUC4</accession>
<keyword evidence="1" id="KW-0472">Membrane</keyword>
<dbReference type="EMBL" id="JALKFT010000003">
    <property type="protein sequence ID" value="MCK9875150.1"/>
    <property type="molecule type" value="Genomic_DNA"/>
</dbReference>
<evidence type="ECO:0000313" key="3">
    <source>
        <dbReference type="Proteomes" id="UP001201873"/>
    </source>
</evidence>
<evidence type="ECO:0000256" key="1">
    <source>
        <dbReference type="SAM" id="Phobius"/>
    </source>
</evidence>
<evidence type="ECO:0000313" key="2">
    <source>
        <dbReference type="EMBL" id="MCK9875150.1"/>
    </source>
</evidence>
<feature type="transmembrane region" description="Helical" evidence="1">
    <location>
        <begin position="121"/>
        <end position="139"/>
    </location>
</feature>
<dbReference type="RefSeq" id="WP_248823619.1">
    <property type="nucleotide sequence ID" value="NZ_JALKFT010000003.1"/>
</dbReference>
<keyword evidence="1" id="KW-1133">Transmembrane helix</keyword>
<dbReference type="Proteomes" id="UP001201873">
    <property type="component" value="Unassembled WGS sequence"/>
</dbReference>
<protein>
    <recommendedName>
        <fullName evidence="4">Integral membrane protein</fullName>
    </recommendedName>
</protein>